<gene>
    <name evidence="6" type="ORF">H1P_520015</name>
</gene>
<dbReference type="Pfam" id="PF01385">
    <property type="entry name" value="OrfB_IS605"/>
    <property type="match status" value="1"/>
</dbReference>
<dbReference type="NCBIfam" id="NF040570">
    <property type="entry name" value="guided_TnpB"/>
    <property type="match status" value="1"/>
</dbReference>
<evidence type="ECO:0000256" key="1">
    <source>
        <dbReference type="ARBA" id="ARBA00008761"/>
    </source>
</evidence>
<dbReference type="RefSeq" id="WP_144866650.1">
    <property type="nucleotide sequence ID" value="NZ_LR213812.1"/>
</dbReference>
<dbReference type="AlphaFoldDB" id="A0A563VZU9"/>
<feature type="domain" description="Probable transposase IS891/IS1136/IS1341" evidence="5">
    <location>
        <begin position="167"/>
        <end position="282"/>
    </location>
</feature>
<evidence type="ECO:0000256" key="2">
    <source>
        <dbReference type="ARBA" id="ARBA00022578"/>
    </source>
</evidence>
<keyword evidence="7" id="KW-1185">Reference proteome</keyword>
<dbReference type="InterPro" id="IPR001959">
    <property type="entry name" value="Transposase"/>
</dbReference>
<organism evidence="6 7">
    <name type="scientific">Hyella patelloides LEGE 07179</name>
    <dbReference type="NCBI Taxonomy" id="945734"/>
    <lineage>
        <taxon>Bacteria</taxon>
        <taxon>Bacillati</taxon>
        <taxon>Cyanobacteriota</taxon>
        <taxon>Cyanophyceae</taxon>
        <taxon>Pleurocapsales</taxon>
        <taxon>Hyellaceae</taxon>
        <taxon>Hyella</taxon>
    </lineage>
</organism>
<proteinExistence type="inferred from homology"/>
<dbReference type="EMBL" id="CAACVJ010000468">
    <property type="protein sequence ID" value="VEP16974.1"/>
    <property type="molecule type" value="Genomic_DNA"/>
</dbReference>
<comment type="similarity">
    <text evidence="1">In the C-terminal section; belongs to the transposase 35 family.</text>
</comment>
<evidence type="ECO:0000313" key="6">
    <source>
        <dbReference type="EMBL" id="VEP16974.1"/>
    </source>
</evidence>
<reference evidence="6 7" key="1">
    <citation type="submission" date="2019-01" db="EMBL/GenBank/DDBJ databases">
        <authorList>
            <person name="Brito A."/>
        </authorList>
    </citation>
    <scope>NUCLEOTIDE SEQUENCE [LARGE SCALE GENOMIC DNA]</scope>
    <source>
        <strain evidence="6">1</strain>
    </source>
</reference>
<dbReference type="GO" id="GO:0003677">
    <property type="term" value="F:DNA binding"/>
    <property type="evidence" value="ECO:0007669"/>
    <property type="project" value="UniProtKB-KW"/>
</dbReference>
<keyword evidence="4" id="KW-0233">DNA recombination</keyword>
<name>A0A563VZU9_9CYAN</name>
<evidence type="ECO:0000256" key="4">
    <source>
        <dbReference type="ARBA" id="ARBA00023172"/>
    </source>
</evidence>
<dbReference type="GO" id="GO:0032196">
    <property type="term" value="P:transposition"/>
    <property type="evidence" value="ECO:0007669"/>
    <property type="project" value="UniProtKB-KW"/>
</dbReference>
<evidence type="ECO:0000256" key="3">
    <source>
        <dbReference type="ARBA" id="ARBA00023125"/>
    </source>
</evidence>
<dbReference type="InterPro" id="IPR010095">
    <property type="entry name" value="Cas12f1-like_TNB"/>
</dbReference>
<dbReference type="OrthoDB" id="442799at2"/>
<evidence type="ECO:0000313" key="7">
    <source>
        <dbReference type="Proteomes" id="UP000320055"/>
    </source>
</evidence>
<keyword evidence="2" id="KW-0815">Transposition</keyword>
<evidence type="ECO:0000259" key="5">
    <source>
        <dbReference type="Pfam" id="PF01385"/>
    </source>
</evidence>
<protein>
    <submittedName>
        <fullName evidence="6">Transposase</fullName>
    </submittedName>
</protein>
<sequence length="408" mass="47008">MKHVERHIIKRSHSIWQQIDKLCFLSKNLYNYANYQIRQAFIFDKIYLGYNKVYHACKSTPDYQALPAKVSQQVLRLLEQNWKSFLNAIKAYKIAPDKFKGRPKLPRYKDKNKGRNLLVYTIQAISKPWLKKGIVKLSGVDILIPTKVENIDQVRVIPKTGQYVIEVVYEKKESYTVHNPNAVASIDIGINNLCALTSNQLGFIPILINGRPLKSLNQLYNKTFAKLQSLLPSHQLSSNRIKQLAAKRNNQVNNYLHKASRWIINHLDKHGIGKLIIGNNEGWKQSVNLGKQVNQSFTTIPHARLIEMLFYKGQLQGIEVIVREESYTSRASFLSLDPIPSYGDDNAREIKFSGYRESRGMYKERGLKTRINSDISSSYNIMRKVIPEIFNRRGIKGVVVRPVRITPN</sequence>
<dbReference type="GO" id="GO:0006310">
    <property type="term" value="P:DNA recombination"/>
    <property type="evidence" value="ECO:0007669"/>
    <property type="project" value="UniProtKB-KW"/>
</dbReference>
<dbReference type="Proteomes" id="UP000320055">
    <property type="component" value="Unassembled WGS sequence"/>
</dbReference>
<accession>A0A563VZU9</accession>
<dbReference type="NCBIfam" id="TIGR01766">
    <property type="entry name" value="IS200/IS605 family accessory protein TnpB-like domain"/>
    <property type="match status" value="1"/>
</dbReference>
<keyword evidence="3" id="KW-0238">DNA-binding</keyword>